<name>A0A9P7DQ60_9AGAM</name>
<dbReference type="GO" id="GO:0046464">
    <property type="term" value="P:acylglycerol catabolic process"/>
    <property type="evidence" value="ECO:0007669"/>
    <property type="project" value="TreeGrafter"/>
</dbReference>
<dbReference type="RefSeq" id="XP_041164357.1">
    <property type="nucleotide sequence ID" value="XM_041297357.1"/>
</dbReference>
<dbReference type="InterPro" id="IPR050266">
    <property type="entry name" value="AB_hydrolase_sf"/>
</dbReference>
<organism evidence="3 4">
    <name type="scientific">Suillus plorans</name>
    <dbReference type="NCBI Taxonomy" id="116603"/>
    <lineage>
        <taxon>Eukaryota</taxon>
        <taxon>Fungi</taxon>
        <taxon>Dikarya</taxon>
        <taxon>Basidiomycota</taxon>
        <taxon>Agaricomycotina</taxon>
        <taxon>Agaricomycetes</taxon>
        <taxon>Agaricomycetidae</taxon>
        <taxon>Boletales</taxon>
        <taxon>Suillineae</taxon>
        <taxon>Suillaceae</taxon>
        <taxon>Suillus</taxon>
    </lineage>
</organism>
<dbReference type="Gene3D" id="3.40.50.1820">
    <property type="entry name" value="alpha/beta hydrolase"/>
    <property type="match status" value="2"/>
</dbReference>
<dbReference type="Pfam" id="PF12697">
    <property type="entry name" value="Abhydrolase_6"/>
    <property type="match status" value="1"/>
</dbReference>
<protein>
    <submittedName>
        <fullName evidence="3">Alpha/Beta hydrolase protein</fullName>
    </submittedName>
</protein>
<gene>
    <name evidence="3" type="ORF">HD556DRAFT_1230476</name>
</gene>
<dbReference type="InterPro" id="IPR029058">
    <property type="entry name" value="AB_hydrolase_fold"/>
</dbReference>
<comment type="caution">
    <text evidence="3">The sequence shown here is derived from an EMBL/GenBank/DDBJ whole genome shotgun (WGS) entry which is preliminary data.</text>
</comment>
<dbReference type="GeneID" id="64591121"/>
<accession>A0A9P7DQ60</accession>
<evidence type="ECO:0000259" key="1">
    <source>
        <dbReference type="Pfam" id="PF00561"/>
    </source>
</evidence>
<dbReference type="PANTHER" id="PTHR43798">
    <property type="entry name" value="MONOACYLGLYCEROL LIPASE"/>
    <property type="match status" value="1"/>
</dbReference>
<dbReference type="EMBL" id="JABBWE010000009">
    <property type="protein sequence ID" value="KAG1800371.1"/>
    <property type="molecule type" value="Genomic_DNA"/>
</dbReference>
<reference evidence="3" key="1">
    <citation type="journal article" date="2020" name="New Phytol.">
        <title>Comparative genomics reveals dynamic genome evolution in host specialist ectomycorrhizal fungi.</title>
        <authorList>
            <person name="Lofgren L.A."/>
            <person name="Nguyen N.H."/>
            <person name="Vilgalys R."/>
            <person name="Ruytinx J."/>
            <person name="Liao H.L."/>
            <person name="Branco S."/>
            <person name="Kuo A."/>
            <person name="LaButti K."/>
            <person name="Lipzen A."/>
            <person name="Andreopoulos W."/>
            <person name="Pangilinan J."/>
            <person name="Riley R."/>
            <person name="Hundley H."/>
            <person name="Na H."/>
            <person name="Barry K."/>
            <person name="Grigoriev I.V."/>
            <person name="Stajich J.E."/>
            <person name="Kennedy P.G."/>
        </authorList>
    </citation>
    <scope>NUCLEOTIDE SEQUENCE</scope>
    <source>
        <strain evidence="3">S12</strain>
    </source>
</reference>
<evidence type="ECO:0000313" key="4">
    <source>
        <dbReference type="Proteomes" id="UP000719766"/>
    </source>
</evidence>
<feature type="domain" description="AB hydrolase-1" evidence="1">
    <location>
        <begin position="19"/>
        <end position="116"/>
    </location>
</feature>
<evidence type="ECO:0000313" key="3">
    <source>
        <dbReference type="EMBL" id="KAG1800371.1"/>
    </source>
</evidence>
<sequence>MYTSISASQWGSPTASRRVLLIHGLTMSSQSWEGVAQLLATEGFFVVAPNLLGHAWRRGTDTDYRVSTLAEDLRPYFVMDTSYDVIIGHSLGGAVTLSLLPLLSNTKETTVILLDPALELTKEIADKCENWFLKEIANLRTADDHMAENPVWSRGDSMLRALGISMCDHTVVKRIFEHNRPWSFSGLFKNVSPQVNITVLASDPALGAICHLEHVPCDVARLRAKVFIGIGHWIQYETISKHDPIPSPSRTRKHPSHLSVDMTISASQWGSPTASRRALLIHGLTMSSQSWEGIAQLLVADGFFVVAPNLLGHAWRQGTDYRISDIAEDLRSYFAMGTSYDVIIGHSLGGPVALSLLPFLPKTQETTVILLDPALELTEEKMKINTQLVLNEMSRIRTPEEHMAENPAWSRRDCILRVLGMAMYDRTAIEILRQNTPWSFTGLLKNIPPNVKITVLISDPKFNAFLDYVPLDMENVNSKVLTGIGHWIQYELPRAIMDEIPLPRAKL</sequence>
<dbReference type="Proteomes" id="UP000719766">
    <property type="component" value="Unassembled WGS sequence"/>
</dbReference>
<keyword evidence="4" id="KW-1185">Reference proteome</keyword>
<dbReference type="Pfam" id="PF00561">
    <property type="entry name" value="Abhydrolase_1"/>
    <property type="match status" value="1"/>
</dbReference>
<dbReference type="GO" id="GO:0016020">
    <property type="term" value="C:membrane"/>
    <property type="evidence" value="ECO:0007669"/>
    <property type="project" value="TreeGrafter"/>
</dbReference>
<dbReference type="PANTHER" id="PTHR43798:SF5">
    <property type="entry name" value="MONOACYLGLYCEROL LIPASE ABHD6"/>
    <property type="match status" value="1"/>
</dbReference>
<dbReference type="SUPFAM" id="SSF53474">
    <property type="entry name" value="alpha/beta-Hydrolases"/>
    <property type="match status" value="2"/>
</dbReference>
<dbReference type="OrthoDB" id="408373at2759"/>
<evidence type="ECO:0000259" key="2">
    <source>
        <dbReference type="Pfam" id="PF12697"/>
    </source>
</evidence>
<proteinExistence type="predicted"/>
<keyword evidence="3" id="KW-0378">Hydrolase</keyword>
<dbReference type="GO" id="GO:0047372">
    <property type="term" value="F:monoacylglycerol lipase activity"/>
    <property type="evidence" value="ECO:0007669"/>
    <property type="project" value="TreeGrafter"/>
</dbReference>
<dbReference type="InterPro" id="IPR000073">
    <property type="entry name" value="AB_hydrolase_1"/>
</dbReference>
<feature type="domain" description="AB hydrolase-1" evidence="2">
    <location>
        <begin position="279"/>
        <end position="496"/>
    </location>
</feature>
<dbReference type="AlphaFoldDB" id="A0A9P7DQ60"/>